<dbReference type="AlphaFoldDB" id="A0A9D4QXK5"/>
<evidence type="ECO:0000313" key="2">
    <source>
        <dbReference type="Proteomes" id="UP000828390"/>
    </source>
</evidence>
<keyword evidence="2" id="KW-1185">Reference proteome</keyword>
<accession>A0A9D4QXK5</accession>
<comment type="caution">
    <text evidence="1">The sequence shown here is derived from an EMBL/GenBank/DDBJ whole genome shotgun (WGS) entry which is preliminary data.</text>
</comment>
<protein>
    <submittedName>
        <fullName evidence="1">Uncharacterized protein</fullName>
    </submittedName>
</protein>
<organism evidence="1 2">
    <name type="scientific">Dreissena polymorpha</name>
    <name type="common">Zebra mussel</name>
    <name type="synonym">Mytilus polymorpha</name>
    <dbReference type="NCBI Taxonomy" id="45954"/>
    <lineage>
        <taxon>Eukaryota</taxon>
        <taxon>Metazoa</taxon>
        <taxon>Spiralia</taxon>
        <taxon>Lophotrochozoa</taxon>
        <taxon>Mollusca</taxon>
        <taxon>Bivalvia</taxon>
        <taxon>Autobranchia</taxon>
        <taxon>Heteroconchia</taxon>
        <taxon>Euheterodonta</taxon>
        <taxon>Imparidentia</taxon>
        <taxon>Neoheterodontei</taxon>
        <taxon>Myida</taxon>
        <taxon>Dreissenoidea</taxon>
        <taxon>Dreissenidae</taxon>
        <taxon>Dreissena</taxon>
    </lineage>
</organism>
<evidence type="ECO:0000313" key="1">
    <source>
        <dbReference type="EMBL" id="KAH3846643.1"/>
    </source>
</evidence>
<dbReference type="Proteomes" id="UP000828390">
    <property type="component" value="Unassembled WGS sequence"/>
</dbReference>
<gene>
    <name evidence="1" type="ORF">DPMN_088945</name>
</gene>
<reference evidence="1" key="2">
    <citation type="submission" date="2020-11" db="EMBL/GenBank/DDBJ databases">
        <authorList>
            <person name="McCartney M.A."/>
            <person name="Auch B."/>
            <person name="Kono T."/>
            <person name="Mallez S."/>
            <person name="Becker A."/>
            <person name="Gohl D.M."/>
            <person name="Silverstein K.A.T."/>
            <person name="Koren S."/>
            <person name="Bechman K.B."/>
            <person name="Herman A."/>
            <person name="Abrahante J.E."/>
            <person name="Garbe J."/>
        </authorList>
    </citation>
    <scope>NUCLEOTIDE SEQUENCE</scope>
    <source>
        <strain evidence="1">Duluth1</strain>
        <tissue evidence="1">Whole animal</tissue>
    </source>
</reference>
<dbReference type="EMBL" id="JAIWYP010000003">
    <property type="protein sequence ID" value="KAH3846643.1"/>
    <property type="molecule type" value="Genomic_DNA"/>
</dbReference>
<reference evidence="1" key="1">
    <citation type="journal article" date="2019" name="bioRxiv">
        <title>The Genome of the Zebra Mussel, Dreissena polymorpha: A Resource for Invasive Species Research.</title>
        <authorList>
            <person name="McCartney M.A."/>
            <person name="Auch B."/>
            <person name="Kono T."/>
            <person name="Mallez S."/>
            <person name="Zhang Y."/>
            <person name="Obille A."/>
            <person name="Becker A."/>
            <person name="Abrahante J.E."/>
            <person name="Garbe J."/>
            <person name="Badalamenti J.P."/>
            <person name="Herman A."/>
            <person name="Mangelson H."/>
            <person name="Liachko I."/>
            <person name="Sullivan S."/>
            <person name="Sone E.D."/>
            <person name="Koren S."/>
            <person name="Silverstein K.A.T."/>
            <person name="Beckman K.B."/>
            <person name="Gohl D.M."/>
        </authorList>
    </citation>
    <scope>NUCLEOTIDE SEQUENCE</scope>
    <source>
        <strain evidence="1">Duluth1</strain>
        <tissue evidence="1">Whole animal</tissue>
    </source>
</reference>
<name>A0A9D4QXK5_DREPO</name>
<proteinExistence type="predicted"/>
<sequence length="72" mass="8346">MFGSNVHVRNDWNKDYITTKTCRLILEFVCDYINMCTCYQLLDSNSNRPSDHAITNIANITPNILASKIRYT</sequence>